<dbReference type="GO" id="GO:0007165">
    <property type="term" value="P:signal transduction"/>
    <property type="evidence" value="ECO:0007669"/>
    <property type="project" value="InterPro"/>
</dbReference>
<comment type="similarity">
    <text evidence="2">Belongs to the phosphatase 2A regulatory subunit B56 family.</text>
</comment>
<gene>
    <name evidence="6" type="ORF">NCGR_LOCUS20657</name>
</gene>
<keyword evidence="3" id="KW-0963">Cytoplasm</keyword>
<dbReference type="Gene3D" id="1.25.10.10">
    <property type="entry name" value="Leucine-rich Repeat Variant"/>
    <property type="match status" value="1"/>
</dbReference>
<dbReference type="Proteomes" id="UP000604825">
    <property type="component" value="Unassembled WGS sequence"/>
</dbReference>
<dbReference type="InterPro" id="IPR002554">
    <property type="entry name" value="PP2A_B56"/>
</dbReference>
<reference evidence="6" key="1">
    <citation type="submission" date="2020-10" db="EMBL/GenBank/DDBJ databases">
        <authorList>
            <person name="Han B."/>
            <person name="Lu T."/>
            <person name="Zhao Q."/>
            <person name="Huang X."/>
            <person name="Zhao Y."/>
        </authorList>
    </citation>
    <scope>NUCLEOTIDE SEQUENCE</scope>
</reference>
<protein>
    <recommendedName>
        <fullName evidence="4">Serine/threonine protein phosphatase 2A regulatory subunit</fullName>
    </recommendedName>
</protein>
<dbReference type="InterPro" id="IPR016024">
    <property type="entry name" value="ARM-type_fold"/>
</dbReference>
<dbReference type="PIRSF" id="PIRSF028043">
    <property type="entry name" value="PP2A_B56"/>
    <property type="match status" value="1"/>
</dbReference>
<dbReference type="SUPFAM" id="SSF48371">
    <property type="entry name" value="ARM repeat"/>
    <property type="match status" value="1"/>
</dbReference>
<evidence type="ECO:0000256" key="3">
    <source>
        <dbReference type="ARBA" id="ARBA00022490"/>
    </source>
</evidence>
<feature type="region of interest" description="Disordered" evidence="5">
    <location>
        <begin position="1"/>
        <end position="53"/>
    </location>
</feature>
<evidence type="ECO:0000313" key="7">
    <source>
        <dbReference type="Proteomes" id="UP000604825"/>
    </source>
</evidence>
<comment type="function">
    <text evidence="4">The B regulatory subunit might modulate substrate selectivity and catalytic activity, and also might direct the localization of the catalytic enzyme to a particular subcellular compartment.</text>
</comment>
<name>A0A811NME6_9POAL</name>
<dbReference type="AlphaFoldDB" id="A0A811NME6"/>
<dbReference type="OrthoDB" id="10264446at2759"/>
<evidence type="ECO:0000256" key="5">
    <source>
        <dbReference type="SAM" id="MobiDB-lite"/>
    </source>
</evidence>
<dbReference type="GO" id="GO:0000159">
    <property type="term" value="C:protein phosphatase type 2A complex"/>
    <property type="evidence" value="ECO:0007669"/>
    <property type="project" value="UniProtKB-UniRule"/>
</dbReference>
<comment type="caution">
    <text evidence="6">The sequence shown here is derived from an EMBL/GenBank/DDBJ whole genome shotgun (WGS) entry which is preliminary data.</text>
</comment>
<dbReference type="Pfam" id="PF01603">
    <property type="entry name" value="B56"/>
    <property type="match status" value="1"/>
</dbReference>
<sequence>MWKQFLTKLPKKSSASGKGDPGSGSSPGRNDAGNGGTIQRTSSCPGAGPARPVSSVKRMSSAVFPSSVVAGIEPLVSFKDVPNGEKQNLFVSKVSLCCVVFDFSDPNKNSAEKDFKRQALLDLMDYVDSASSRFTETMVAACCRMFTINLFRVFPPNYLSGSSGCGEGEEEEPMFDPAWPHLHLVYDLLLKFIGSSSLDTKVGKKYFDHTFIVKLLELFDSEDPRERDCLKTILHRIYGKFMVHRPFIRKAVTNIFYHFVFETDCHNGIAELLEVFGSVISGFALPLKEEHKIFLWRVLIPLHKPKSVGLYLQQLTYCVTQFVEKEPKLASSVILGLLRYWPITNSQKEVMFLSEIEEVLEATNSVEFQKCMVPLFRRIAQCINSSHFQVAERALFMCNNDHIISLVAQNRQAIMPIVTPALEENIQSHWNVSVLNLTTNVKKMLSEMDEELFSACLATHKEAEEMRALLEGKRRLAWELLESAAAFQPVTGNTAVLVSR</sequence>
<dbReference type="FunFam" id="1.25.10.10:FF:000041">
    <property type="entry name" value="Serine/threonine protein phosphatase 2A regulatory subunit"/>
    <property type="match status" value="1"/>
</dbReference>
<accession>A0A811NME6</accession>
<dbReference type="PANTHER" id="PTHR10257">
    <property type="entry name" value="SERINE/THREONINE PROTEIN PHOSPHATASE 2A PP2A REGULATORY SUBUNIT B"/>
    <property type="match status" value="1"/>
</dbReference>
<comment type="subcellular location">
    <subcellularLocation>
        <location evidence="1">Cytoplasm</location>
    </subcellularLocation>
</comment>
<dbReference type="EMBL" id="CAJGYO010000005">
    <property type="protein sequence ID" value="CAD6230315.1"/>
    <property type="molecule type" value="Genomic_DNA"/>
</dbReference>
<dbReference type="GO" id="GO:0019888">
    <property type="term" value="F:protein phosphatase regulator activity"/>
    <property type="evidence" value="ECO:0007669"/>
    <property type="project" value="UniProtKB-UniRule"/>
</dbReference>
<feature type="compositionally biased region" description="Low complexity" evidence="5">
    <location>
        <begin position="12"/>
        <end position="28"/>
    </location>
</feature>
<dbReference type="PANTHER" id="PTHR10257:SF55">
    <property type="entry name" value="SERINE_THREONINE PROTEIN PHOSPHATASE 2A REGULATORY SUBUNIT"/>
    <property type="match status" value="1"/>
</dbReference>
<keyword evidence="7" id="KW-1185">Reference proteome</keyword>
<evidence type="ECO:0000256" key="2">
    <source>
        <dbReference type="ARBA" id="ARBA00009745"/>
    </source>
</evidence>
<evidence type="ECO:0000256" key="1">
    <source>
        <dbReference type="ARBA" id="ARBA00004496"/>
    </source>
</evidence>
<dbReference type="InterPro" id="IPR011989">
    <property type="entry name" value="ARM-like"/>
</dbReference>
<organism evidence="6 7">
    <name type="scientific">Miscanthus lutarioriparius</name>
    <dbReference type="NCBI Taxonomy" id="422564"/>
    <lineage>
        <taxon>Eukaryota</taxon>
        <taxon>Viridiplantae</taxon>
        <taxon>Streptophyta</taxon>
        <taxon>Embryophyta</taxon>
        <taxon>Tracheophyta</taxon>
        <taxon>Spermatophyta</taxon>
        <taxon>Magnoliopsida</taxon>
        <taxon>Liliopsida</taxon>
        <taxon>Poales</taxon>
        <taxon>Poaceae</taxon>
        <taxon>PACMAD clade</taxon>
        <taxon>Panicoideae</taxon>
        <taxon>Andropogonodae</taxon>
        <taxon>Andropogoneae</taxon>
        <taxon>Saccharinae</taxon>
        <taxon>Miscanthus</taxon>
    </lineage>
</organism>
<dbReference type="GO" id="GO:0005737">
    <property type="term" value="C:cytoplasm"/>
    <property type="evidence" value="ECO:0007669"/>
    <property type="project" value="UniProtKB-SubCell"/>
</dbReference>
<evidence type="ECO:0000256" key="4">
    <source>
        <dbReference type="PIRNR" id="PIRNR028043"/>
    </source>
</evidence>
<evidence type="ECO:0000313" key="6">
    <source>
        <dbReference type="EMBL" id="CAD6230315.1"/>
    </source>
</evidence>
<proteinExistence type="inferred from homology"/>